<evidence type="ECO:0000256" key="4">
    <source>
        <dbReference type="ARBA" id="ARBA00025707"/>
    </source>
</evidence>
<name>A0ABX3A4Y9_9GAMM</name>
<evidence type="ECO:0000259" key="5">
    <source>
        <dbReference type="Pfam" id="PF08241"/>
    </source>
</evidence>
<sequence length="261" mass="29950">MADLKKIIAEYPEEYCLLLEESYGKGMMSEGGDEAVAAMFQQTDLKGKKLLDIGFGLGGVAFYLAEHYQAEVSGIEVNPWLAEEATRRAPDSLKHLLHFTAYQQPPLLPFEDNHFDVVYSKGVLTHLDDKLPLFKEIYRVLKPGGELVIDDWLSPSKNQWGARLQTMCEMENLTLFAETEEGYKNLLLSAGFSKLQMRDENKNYARYNQNIVDSLKLLEDKKGFDQRFGENALQETIDAYQMIADSIKENELLIRWFRCKK</sequence>
<evidence type="ECO:0000256" key="3">
    <source>
        <dbReference type="ARBA" id="ARBA00022679"/>
    </source>
</evidence>
<dbReference type="PANTHER" id="PTHR44307">
    <property type="entry name" value="PHOSPHOETHANOLAMINE METHYLTRANSFERASE"/>
    <property type="match status" value="1"/>
</dbReference>
<keyword evidence="7" id="KW-1185">Reference proteome</keyword>
<dbReference type="GO" id="GO:0032259">
    <property type="term" value="P:methylation"/>
    <property type="evidence" value="ECO:0007669"/>
    <property type="project" value="UniProtKB-KW"/>
</dbReference>
<keyword evidence="2 6" id="KW-0489">Methyltransferase</keyword>
<evidence type="ECO:0000313" key="6">
    <source>
        <dbReference type="EMBL" id="ODN43575.1"/>
    </source>
</evidence>
<dbReference type="Proteomes" id="UP000094329">
    <property type="component" value="Unassembled WGS sequence"/>
</dbReference>
<dbReference type="InterPro" id="IPR013216">
    <property type="entry name" value="Methyltransf_11"/>
</dbReference>
<protein>
    <submittedName>
        <fullName evidence="6">Methyltransferase</fullName>
    </submittedName>
</protein>
<proteinExistence type="predicted"/>
<comment type="pathway">
    <text evidence="4">Phospholipid metabolism.</text>
</comment>
<comment type="pathway">
    <text evidence="1">Lipid metabolism.</text>
</comment>
<accession>A0ABX3A4Y9</accession>
<evidence type="ECO:0000256" key="1">
    <source>
        <dbReference type="ARBA" id="ARBA00005189"/>
    </source>
</evidence>
<evidence type="ECO:0000256" key="2">
    <source>
        <dbReference type="ARBA" id="ARBA00022603"/>
    </source>
</evidence>
<dbReference type="GO" id="GO:0008168">
    <property type="term" value="F:methyltransferase activity"/>
    <property type="evidence" value="ECO:0007669"/>
    <property type="project" value="UniProtKB-KW"/>
</dbReference>
<reference evidence="6 7" key="1">
    <citation type="submission" date="2016-08" db="EMBL/GenBank/DDBJ databases">
        <title>Draft genome sequence of Candidatus Piscirickettsia litoralis, from seawater.</title>
        <authorList>
            <person name="Wan X."/>
            <person name="Lee A.J."/>
            <person name="Hou S."/>
            <person name="Donachie S.P."/>
        </authorList>
    </citation>
    <scope>NUCLEOTIDE SEQUENCE [LARGE SCALE GENOMIC DNA]</scope>
    <source>
        <strain evidence="6 7">Y2</strain>
    </source>
</reference>
<dbReference type="Pfam" id="PF08241">
    <property type="entry name" value="Methyltransf_11"/>
    <property type="match status" value="1"/>
</dbReference>
<dbReference type="SUPFAM" id="SSF53335">
    <property type="entry name" value="S-adenosyl-L-methionine-dependent methyltransferases"/>
    <property type="match status" value="1"/>
</dbReference>
<gene>
    <name evidence="6" type="ORF">BGC07_12455</name>
</gene>
<dbReference type="RefSeq" id="WP_069313373.1">
    <property type="nucleotide sequence ID" value="NZ_MDTU01000001.1"/>
</dbReference>
<dbReference type="EMBL" id="MDTU01000001">
    <property type="protein sequence ID" value="ODN43575.1"/>
    <property type="molecule type" value="Genomic_DNA"/>
</dbReference>
<dbReference type="CDD" id="cd02440">
    <property type="entry name" value="AdoMet_MTases"/>
    <property type="match status" value="1"/>
</dbReference>
<dbReference type="Gene3D" id="3.40.50.150">
    <property type="entry name" value="Vaccinia Virus protein VP39"/>
    <property type="match status" value="1"/>
</dbReference>
<organism evidence="6 7">
    <name type="scientific">Piscirickettsia litoralis</name>
    <dbReference type="NCBI Taxonomy" id="1891921"/>
    <lineage>
        <taxon>Bacteria</taxon>
        <taxon>Pseudomonadati</taxon>
        <taxon>Pseudomonadota</taxon>
        <taxon>Gammaproteobacteria</taxon>
        <taxon>Thiotrichales</taxon>
        <taxon>Piscirickettsiaceae</taxon>
        <taxon>Piscirickettsia</taxon>
    </lineage>
</organism>
<feature type="domain" description="Methyltransferase type 11" evidence="5">
    <location>
        <begin position="51"/>
        <end position="149"/>
    </location>
</feature>
<dbReference type="InterPro" id="IPR029063">
    <property type="entry name" value="SAM-dependent_MTases_sf"/>
</dbReference>
<keyword evidence="3" id="KW-0808">Transferase</keyword>
<comment type="caution">
    <text evidence="6">The sequence shown here is derived from an EMBL/GenBank/DDBJ whole genome shotgun (WGS) entry which is preliminary data.</text>
</comment>
<evidence type="ECO:0000313" key="7">
    <source>
        <dbReference type="Proteomes" id="UP000094329"/>
    </source>
</evidence>
<dbReference type="PANTHER" id="PTHR44307:SF2">
    <property type="entry name" value="PHOSPHOETHANOLAMINE METHYLTRANSFERASE ISOFORM X1"/>
    <property type="match status" value="1"/>
</dbReference>